<dbReference type="Proteomes" id="UP000008974">
    <property type="component" value="Unassembled WGS sequence"/>
</dbReference>
<dbReference type="OMA" id="PVECFID"/>
<evidence type="ECO:0000313" key="4">
    <source>
        <dbReference type="Proteomes" id="UP000008974"/>
    </source>
</evidence>
<proteinExistence type="predicted"/>
<evidence type="ECO:0000313" key="3">
    <source>
        <dbReference type="EMBL" id="EFO64797.1"/>
    </source>
</evidence>
<feature type="compositionally biased region" description="Basic and acidic residues" evidence="2">
    <location>
        <begin position="363"/>
        <end position="379"/>
    </location>
</feature>
<feature type="region of interest" description="Disordered" evidence="2">
    <location>
        <begin position="363"/>
        <end position="385"/>
    </location>
</feature>
<feature type="compositionally biased region" description="Polar residues" evidence="2">
    <location>
        <begin position="206"/>
        <end position="215"/>
    </location>
</feature>
<reference evidence="3 4" key="1">
    <citation type="journal article" date="2010" name="BMC Genomics">
        <title>Genome analysis and comparative genomics of a Giardia intestinalis assemblage E isolate.</title>
        <authorList>
            <person name="Jerlstrom-Hultqvist J."/>
            <person name="Franzen O."/>
            <person name="Ankarklev J."/>
            <person name="Xu F."/>
            <person name="Nohynkova E."/>
            <person name="Andersson J.O."/>
            <person name="Svard S.G."/>
            <person name="Andersson B."/>
        </authorList>
    </citation>
    <scope>NUCLEOTIDE SEQUENCE [LARGE SCALE GENOMIC DNA]</scope>
    <source>
        <strain evidence="3 4">P15</strain>
    </source>
</reference>
<evidence type="ECO:0000256" key="2">
    <source>
        <dbReference type="SAM" id="MobiDB-lite"/>
    </source>
</evidence>
<gene>
    <name evidence="3" type="ORF">GLP15_4841</name>
</gene>
<dbReference type="AlphaFoldDB" id="E1EYC9"/>
<accession>E1EYC9</accession>
<keyword evidence="1" id="KW-0175">Coiled coil</keyword>
<dbReference type="OrthoDB" id="10255670at2759"/>
<evidence type="ECO:0000256" key="1">
    <source>
        <dbReference type="SAM" id="Coils"/>
    </source>
</evidence>
<feature type="region of interest" description="Disordered" evidence="2">
    <location>
        <begin position="193"/>
        <end position="220"/>
    </location>
</feature>
<dbReference type="VEuPathDB" id="GiardiaDB:GLP15_4841"/>
<organism evidence="3 4">
    <name type="scientific">Giardia intestinalis (strain P15)</name>
    <name type="common">Giardia lamblia</name>
    <dbReference type="NCBI Taxonomy" id="658858"/>
    <lineage>
        <taxon>Eukaryota</taxon>
        <taxon>Metamonada</taxon>
        <taxon>Diplomonadida</taxon>
        <taxon>Hexamitidae</taxon>
        <taxon>Giardiinae</taxon>
        <taxon>Giardia</taxon>
    </lineage>
</organism>
<dbReference type="EMBL" id="ACVC01000066">
    <property type="protein sequence ID" value="EFO64797.1"/>
    <property type="molecule type" value="Genomic_DNA"/>
</dbReference>
<name>E1EYC9_GIAIA</name>
<comment type="caution">
    <text evidence="3">The sequence shown here is derived from an EMBL/GenBank/DDBJ whole genome shotgun (WGS) entry which is preliminary data.</text>
</comment>
<feature type="coiled-coil region" evidence="1">
    <location>
        <begin position="229"/>
        <end position="296"/>
    </location>
</feature>
<sequence length="1078" mass="119885">MTFVSGYVEILFGNIVRTLEGVLHDMSSIVNKSELISVPGYAAFQSTVCQLLMELLVLVQDAEGTFPSSCSSSANTMDAFSAMGHAPFFSTVLPLYPAISASSHQPPFQIPLLPPPGLIQPLPPIPSIPILGQPSPSANTFSFPPPGLQPVEHTIPSFKYFNGSDAEASDKSEKQTTTPAFEYLEIDFPSTESRRIPTTPKRITSLPGSPTSSQLRAPFSPNKWVTGSTVDLDASKAKLEAKCKEAEKRRNSLLKTRNTRLKKELDEVIMKTAQVRKQLEEENALLQTQFTERQTRAQVLRESQLLAVQEAAKNSIQRVTLASQRRAQYAEETMKSLKARYELIHSRREEFNKRIKEKALSSTTRYKENMKESTRDSKDSSPQLLSGSFTVQGSDLIYKQVDTIWPPGVSRGVHAAVAAEHVNGKTPISTYSLSEAAALSESIDLHETLTPQWIALQQLAILAVKNISRFYADTAFPLREYSSKVVSRAEKVLVGAPVQAQEEASKDRTRTTNSEPIDKQAWIQYLLSWPGSRYKLKDANNAESVFSDTIAIIGYDRSEIHMYTYVVMLSIAALTPNYWHKCIAAAQEAIPLFERGTYSSDETNLLIDASTLALFLASTYLRFNAIFLPQCHEHPELKSIYTATSVPLTNITRYLNKTPGICKEALVYSFISVALKMIRLAPNTRTAAILDTFFEDKFIVNGVWARISIPIIPSESFLTRNDTCCTELTIVHDNFSAVQQALRMAIDSFLLYDQADFSSYFEPSLSCLCKTVISCLSQLLLSSTSFVSHSKERKNFRPKSFARHITDNIDIGDLTSSQLFSRHQRGVEDYVLSVDLQSIVAECFTLLAHLVTKFPTVFIDALSRDDIVLLEMSHSLSVLPLPGALFADEPSIYVNMQTPYCICFPRYYVVSTDEGMVSKLSSYGVSTTYCTKSKEPTLMLSALRITGSPQVIFQANVYPFEAVVHDCIYTSLSPALLCGLVFMRNALQLKHKVVRQIVSFAKEPVVLLSAISSLPVECFIDGFLRKRIIDPIFRAAREYGSLLSSDLPDDLLANDLPEDQVPVVSEVLLPVLRLASAE</sequence>
<protein>
    <submittedName>
        <fullName evidence="3">Uncharacterized protein</fullName>
    </submittedName>
</protein>